<feature type="disulfide bond" description="Redox-active" evidence="10">
    <location>
        <begin position="119"/>
        <end position="124"/>
    </location>
</feature>
<dbReference type="Proteomes" id="UP000033188">
    <property type="component" value="Chromosome 2"/>
</dbReference>
<dbReference type="Pfam" id="PF07992">
    <property type="entry name" value="Pyr_redox_2"/>
    <property type="match status" value="1"/>
</dbReference>
<evidence type="ECO:0000313" key="16">
    <source>
        <dbReference type="Proteomes" id="UP000033188"/>
    </source>
</evidence>
<keyword evidence="2 11" id="KW-0285">Flavoprotein</keyword>
<dbReference type="PROSITE" id="PS00076">
    <property type="entry name" value="PYRIDINE_REDOX_1"/>
    <property type="match status" value="1"/>
</dbReference>
<dbReference type="PANTHER" id="PTHR42737">
    <property type="entry name" value="GLUTATHIONE REDUCTASE"/>
    <property type="match status" value="1"/>
</dbReference>
<keyword evidence="5 11" id="KW-0560">Oxidoreductase</keyword>
<dbReference type="InterPro" id="IPR023753">
    <property type="entry name" value="FAD/NAD-binding_dom"/>
</dbReference>
<evidence type="ECO:0000256" key="2">
    <source>
        <dbReference type="ARBA" id="ARBA00022630"/>
    </source>
</evidence>
<keyword evidence="9" id="KW-0547">Nucleotide-binding</keyword>
<feature type="signal peptide" evidence="12">
    <location>
        <begin position="1"/>
        <end position="33"/>
    </location>
</feature>
<dbReference type="OrthoDB" id="5956163at2759"/>
<reference evidence="16" key="1">
    <citation type="submission" date="2014-06" db="EMBL/GenBank/DDBJ databases">
        <authorList>
            <person name="Aslett M."/>
            <person name="De Silva N."/>
        </authorList>
    </citation>
    <scope>NUCLEOTIDE SEQUENCE [LARGE SCALE GENOMIC DNA]</scope>
    <source>
        <strain evidence="16">Bond</strain>
    </source>
</reference>
<keyword evidence="12" id="KW-0732">Signal</keyword>
<keyword evidence="3 9" id="KW-0274">FAD</keyword>
<dbReference type="GO" id="GO:0006749">
    <property type="term" value="P:glutathione metabolic process"/>
    <property type="evidence" value="ECO:0007669"/>
    <property type="project" value="TreeGrafter"/>
</dbReference>
<keyword evidence="16" id="KW-1185">Reference proteome</keyword>
<feature type="binding site" evidence="9">
    <location>
        <position position="385"/>
    </location>
    <ligand>
        <name>FAD</name>
        <dbReference type="ChEBI" id="CHEBI:57692"/>
    </ligand>
</feature>
<evidence type="ECO:0000256" key="11">
    <source>
        <dbReference type="RuleBase" id="RU003691"/>
    </source>
</evidence>
<evidence type="ECO:0000256" key="12">
    <source>
        <dbReference type="SAM" id="SignalP"/>
    </source>
</evidence>
<dbReference type="GO" id="GO:0005829">
    <property type="term" value="C:cytosol"/>
    <property type="evidence" value="ECO:0007669"/>
    <property type="project" value="TreeGrafter"/>
</dbReference>
<evidence type="ECO:0000256" key="10">
    <source>
        <dbReference type="PIRSR" id="PIRSR000350-4"/>
    </source>
</evidence>
<dbReference type="Pfam" id="PF02852">
    <property type="entry name" value="Pyr_redox_dim"/>
    <property type="match status" value="1"/>
</dbReference>
<evidence type="ECO:0000259" key="13">
    <source>
        <dbReference type="Pfam" id="PF02852"/>
    </source>
</evidence>
<comment type="similarity">
    <text evidence="1 11">Belongs to the class-I pyridine nucleotide-disulfide oxidoreductase family.</text>
</comment>
<organism evidence="15 16">
    <name type="scientific">Babesia bigemina</name>
    <dbReference type="NCBI Taxonomy" id="5866"/>
    <lineage>
        <taxon>Eukaryota</taxon>
        <taxon>Sar</taxon>
        <taxon>Alveolata</taxon>
        <taxon>Apicomplexa</taxon>
        <taxon>Aconoidasida</taxon>
        <taxon>Piroplasmida</taxon>
        <taxon>Babesiidae</taxon>
        <taxon>Babesia</taxon>
    </lineage>
</organism>
<dbReference type="PANTHER" id="PTHR42737:SF2">
    <property type="entry name" value="GLUTATHIONE REDUCTASE"/>
    <property type="match status" value="1"/>
</dbReference>
<feature type="binding site" evidence="9">
    <location>
        <position position="128"/>
    </location>
    <ligand>
        <name>FAD</name>
        <dbReference type="ChEBI" id="CHEBI:57692"/>
    </ligand>
</feature>
<dbReference type="NCBIfam" id="TIGR01438">
    <property type="entry name" value="TGR"/>
    <property type="match status" value="1"/>
</dbReference>
<dbReference type="InterPro" id="IPR004099">
    <property type="entry name" value="Pyr_nucl-diS_OxRdtase_dimer"/>
</dbReference>
<dbReference type="VEuPathDB" id="PiroplasmaDB:BBBOND_0206790"/>
<dbReference type="GO" id="GO:0034599">
    <property type="term" value="P:cellular response to oxidative stress"/>
    <property type="evidence" value="ECO:0007669"/>
    <property type="project" value="TreeGrafter"/>
</dbReference>
<dbReference type="RefSeq" id="XP_012767707.1">
    <property type="nucleotide sequence ID" value="XM_012912253.1"/>
</dbReference>
<evidence type="ECO:0000256" key="1">
    <source>
        <dbReference type="ARBA" id="ARBA00007532"/>
    </source>
</evidence>
<dbReference type="STRING" id="5866.A0A061D449"/>
<evidence type="ECO:0000259" key="14">
    <source>
        <dbReference type="Pfam" id="PF07992"/>
    </source>
</evidence>
<feature type="domain" description="Pyridine nucleotide-disulphide oxidoreductase dimerisation" evidence="13">
    <location>
        <begin position="421"/>
        <end position="543"/>
    </location>
</feature>
<sequence length="566" mass="61144">MRRTSLLAFLASAAPRVLVSWSYLVMRPRFAHASPLQMSSNGGPSSSLAYNFSTSTVGSDAAVSKEPMDNGVYDFAVIGGGCGGLAAAKEAASLGAKTILFDYVRPSPRGTTWGLGGTCVNVGCIPKKLMHYAGILGHSSHDREALGWGNHEGPHDWGRLVNTVQNYIKMLNFSYRSGLMSKNVEYVNAMASLADKNTVTYTDKKGEKHQIKAKNVLIAIGARPTIPSDVKGAWDYSITSDDLMSRKEPVGKTLIVGGSFVALECAGFLTSMGYDVTVAVRSLILRGFDRQCADKVQELMLATGTKFKNGVVPQAITKLENGRLYIEFTDGSSDEFDTLMYATGRSVSSRMQKELSDVGIKFSEYGKIIAEDGKTSVEGVYAVGDVVEGNPALAPVAVKDGELLARRIFGNSDKKLDLNYIPMCVFTPYEYARCGISEETASKLYGEDFDVYLKEYTTLEFAAVHREKVESLRADEFDVDMPPTCLSKMICKKDGTVVGLHFVGPNAGEIMQGLCMAVRKGITKEEIDDTIGIHPTDAESFVNLTVTKKSGESWVASQGCGGGRCG</sequence>
<feature type="domain" description="FAD/NAD(P)-binding" evidence="14">
    <location>
        <begin position="73"/>
        <end position="401"/>
    </location>
</feature>
<evidence type="ECO:0000256" key="7">
    <source>
        <dbReference type="ARBA" id="ARBA00023284"/>
    </source>
</evidence>
<feature type="binding site" evidence="9">
    <location>
        <position position="344"/>
    </location>
    <ligand>
        <name>NAD(+)</name>
        <dbReference type="ChEBI" id="CHEBI:57540"/>
    </ligand>
</feature>
<keyword evidence="6" id="KW-1015">Disulfide bond</keyword>
<dbReference type="GO" id="GO:0050660">
    <property type="term" value="F:flavin adenine dinucleotide binding"/>
    <property type="evidence" value="ECO:0007669"/>
    <property type="project" value="InterPro"/>
</dbReference>
<dbReference type="InterPro" id="IPR016156">
    <property type="entry name" value="FAD/NAD-linked_Rdtase_dimer_sf"/>
</dbReference>
<dbReference type="GO" id="GO:0005739">
    <property type="term" value="C:mitochondrion"/>
    <property type="evidence" value="ECO:0007669"/>
    <property type="project" value="TreeGrafter"/>
</dbReference>
<dbReference type="GO" id="GO:0045454">
    <property type="term" value="P:cell redox homeostasis"/>
    <property type="evidence" value="ECO:0007669"/>
    <property type="project" value="InterPro"/>
</dbReference>
<name>A0A061D449_BABBI</name>
<evidence type="ECO:0000256" key="5">
    <source>
        <dbReference type="ARBA" id="ARBA00023002"/>
    </source>
</evidence>
<dbReference type="PRINTS" id="PR00368">
    <property type="entry name" value="FADPNR"/>
</dbReference>
<evidence type="ECO:0000256" key="4">
    <source>
        <dbReference type="ARBA" id="ARBA00022857"/>
    </source>
</evidence>
<dbReference type="EMBL" id="LK391708">
    <property type="protein sequence ID" value="CDR95521.1"/>
    <property type="molecule type" value="Genomic_DNA"/>
</dbReference>
<comment type="cofactor">
    <cofactor evidence="9">
        <name>FAD</name>
        <dbReference type="ChEBI" id="CHEBI:57692"/>
    </cofactor>
    <text evidence="9">Binds 1 FAD per subunit.</text>
</comment>
<evidence type="ECO:0000313" key="15">
    <source>
        <dbReference type="EMBL" id="CDR95521.1"/>
    </source>
</evidence>
<dbReference type="PRINTS" id="PR00411">
    <property type="entry name" value="PNDRDTASEI"/>
</dbReference>
<feature type="binding site" evidence="9">
    <location>
        <begin position="257"/>
        <end position="264"/>
    </location>
    <ligand>
        <name>NAD(+)</name>
        <dbReference type="ChEBI" id="CHEBI:57540"/>
    </ligand>
</feature>
<dbReference type="SUPFAM" id="SSF51905">
    <property type="entry name" value="FAD/NAD(P)-binding domain"/>
    <property type="match status" value="1"/>
</dbReference>
<proteinExistence type="inferred from homology"/>
<dbReference type="OMA" id="NYHKLAD"/>
<dbReference type="InterPro" id="IPR046952">
    <property type="entry name" value="GSHR/TRXR-like"/>
</dbReference>
<dbReference type="GeneID" id="24564062"/>
<dbReference type="FunFam" id="3.50.50.60:FF:000012">
    <property type="entry name" value="Thioredoxin reductase 1, cytoplasmic"/>
    <property type="match status" value="1"/>
</dbReference>
<protein>
    <submittedName>
        <fullName evidence="15">Thiodoxin reductase, putative</fullName>
    </submittedName>
</protein>
<dbReference type="InterPro" id="IPR036188">
    <property type="entry name" value="FAD/NAD-bd_sf"/>
</dbReference>
<feature type="chain" id="PRO_5001600022" evidence="12">
    <location>
        <begin position="34"/>
        <end position="566"/>
    </location>
</feature>
<evidence type="ECO:0000256" key="3">
    <source>
        <dbReference type="ARBA" id="ARBA00022827"/>
    </source>
</evidence>
<keyword evidence="7 11" id="KW-0676">Redox-active center</keyword>
<dbReference type="InterPro" id="IPR012999">
    <property type="entry name" value="Pyr_OxRdtase_I_AS"/>
</dbReference>
<dbReference type="PIRSF" id="PIRSF000350">
    <property type="entry name" value="Mercury_reductase_MerA"/>
    <property type="match status" value="1"/>
</dbReference>
<dbReference type="GO" id="GO:0004362">
    <property type="term" value="F:glutathione-disulfide reductase (NADPH) activity"/>
    <property type="evidence" value="ECO:0007669"/>
    <property type="project" value="TreeGrafter"/>
</dbReference>
<dbReference type="InterPro" id="IPR006338">
    <property type="entry name" value="Thioredoxin/glutathione_Rdtase"/>
</dbReference>
<evidence type="ECO:0000256" key="8">
    <source>
        <dbReference type="PIRSR" id="PIRSR000350-2"/>
    </source>
</evidence>
<accession>A0A061D449</accession>
<dbReference type="SUPFAM" id="SSF55424">
    <property type="entry name" value="FAD/NAD-linked reductases, dimerisation (C-terminal) domain"/>
    <property type="match status" value="1"/>
</dbReference>
<dbReference type="GO" id="GO:0004791">
    <property type="term" value="F:thioredoxin-disulfide reductase (NADPH) activity"/>
    <property type="evidence" value="ECO:0007669"/>
    <property type="project" value="InterPro"/>
</dbReference>
<dbReference type="KEGG" id="bbig:BBBOND_0206790"/>
<gene>
    <name evidence="15" type="ORF">BBBOND_0206790</name>
</gene>
<feature type="active site" description="Proton acceptor" evidence="8">
    <location>
        <position position="534"/>
    </location>
</feature>
<dbReference type="AlphaFoldDB" id="A0A061D449"/>
<dbReference type="Gene3D" id="3.50.50.60">
    <property type="entry name" value="FAD/NAD(P)-binding domain"/>
    <property type="match status" value="1"/>
</dbReference>
<evidence type="ECO:0000256" key="6">
    <source>
        <dbReference type="ARBA" id="ARBA00023157"/>
    </source>
</evidence>
<keyword evidence="9" id="KW-0520">NAD</keyword>
<evidence type="ECO:0000256" key="9">
    <source>
        <dbReference type="PIRSR" id="PIRSR000350-3"/>
    </source>
</evidence>
<keyword evidence="4" id="KW-0521">NADP</keyword>
<dbReference type="InterPro" id="IPR001100">
    <property type="entry name" value="Pyr_nuc-diS_OxRdtase"/>
</dbReference>